<dbReference type="Gene3D" id="2.30.110.10">
    <property type="entry name" value="Electron Transport, Fmn-binding Protein, Chain A"/>
    <property type="match status" value="1"/>
</dbReference>
<dbReference type="Pfam" id="PF01613">
    <property type="entry name" value="Flavin_Reduct"/>
    <property type="match status" value="1"/>
</dbReference>
<accession>A0A8G1ZHB5</accession>
<evidence type="ECO:0000313" key="3">
    <source>
        <dbReference type="Proteomes" id="UP000291572"/>
    </source>
</evidence>
<sequence>MMQPSTYRADFVQVMRHMTGTVAIVARAQRDDRTGLATIADDALTADPLILLACVNRTACADALIVQAAVFSVNVVTASVAKIVALCSAHHRCGVQMPWKPNKSTRRD</sequence>
<dbReference type="Proteomes" id="UP000291572">
    <property type="component" value="Unassembled WGS sequence"/>
</dbReference>
<feature type="domain" description="Flavin reductase like" evidence="1">
    <location>
        <begin position="15"/>
        <end position="90"/>
    </location>
</feature>
<comment type="caution">
    <text evidence="2">The sequence shown here is derived from an EMBL/GenBank/DDBJ whole genome shotgun (WGS) entry which is preliminary data.</text>
</comment>
<dbReference type="EMBL" id="SEOO01000015">
    <property type="protein sequence ID" value="RYM10842.1"/>
    <property type="molecule type" value="Genomic_DNA"/>
</dbReference>
<reference evidence="2 3" key="1">
    <citation type="submission" date="2019-02" db="EMBL/GenBank/DDBJ databases">
        <authorList>
            <person name="Feng G."/>
        </authorList>
    </citation>
    <scope>NUCLEOTIDE SEQUENCE [LARGE SCALE GENOMIC DNA]</scope>
    <source>
        <strain evidence="2 3">CCTCC AB 2011146</strain>
    </source>
</reference>
<protein>
    <submittedName>
        <fullName evidence="2">Flavin reductase</fullName>
    </submittedName>
</protein>
<dbReference type="AlphaFoldDB" id="A0A8G1ZHB5"/>
<evidence type="ECO:0000259" key="1">
    <source>
        <dbReference type="Pfam" id="PF01613"/>
    </source>
</evidence>
<dbReference type="InterPro" id="IPR012349">
    <property type="entry name" value="Split_barrel_FMN-bd"/>
</dbReference>
<gene>
    <name evidence="2" type="ORF">EWH12_10505</name>
</gene>
<organism evidence="2 3">
    <name type="scientific">Sphingobium cupriresistens</name>
    <dbReference type="NCBI Taxonomy" id="1132417"/>
    <lineage>
        <taxon>Bacteria</taxon>
        <taxon>Pseudomonadati</taxon>
        <taxon>Pseudomonadota</taxon>
        <taxon>Alphaproteobacteria</taxon>
        <taxon>Sphingomonadales</taxon>
        <taxon>Sphingomonadaceae</taxon>
        <taxon>Sphingobium</taxon>
    </lineage>
</organism>
<dbReference type="GO" id="GO:0010181">
    <property type="term" value="F:FMN binding"/>
    <property type="evidence" value="ECO:0007669"/>
    <property type="project" value="InterPro"/>
</dbReference>
<name>A0A8G1ZHB5_9SPHN</name>
<dbReference type="GO" id="GO:0016646">
    <property type="term" value="F:oxidoreductase activity, acting on the CH-NH group of donors, NAD or NADP as acceptor"/>
    <property type="evidence" value="ECO:0007669"/>
    <property type="project" value="UniProtKB-ARBA"/>
</dbReference>
<dbReference type="InterPro" id="IPR002563">
    <property type="entry name" value="Flavin_Rdtase-like_dom"/>
</dbReference>
<evidence type="ECO:0000313" key="2">
    <source>
        <dbReference type="EMBL" id="RYM10842.1"/>
    </source>
</evidence>
<proteinExistence type="predicted"/>
<dbReference type="SUPFAM" id="SSF50475">
    <property type="entry name" value="FMN-binding split barrel"/>
    <property type="match status" value="1"/>
</dbReference>